<dbReference type="RefSeq" id="WP_281882529.1">
    <property type="nucleotide sequence ID" value="NZ_BSDP01000001.1"/>
</dbReference>
<dbReference type="InterPro" id="IPR020843">
    <property type="entry name" value="ER"/>
</dbReference>
<evidence type="ECO:0000259" key="5">
    <source>
        <dbReference type="SMART" id="SM00829"/>
    </source>
</evidence>
<comment type="caution">
    <text evidence="6">The sequence shown here is derived from an EMBL/GenBank/DDBJ whole genome shotgun (WGS) entry which is preliminary data.</text>
</comment>
<sequence length="375" mass="39106">MSPRGTAAPVVRGRAGVLREIGEPFSIEQVEMLPLDPARVLVRTHASPFCSTDVKNWSGKLFKVPPTILGHASIGEVVEVGSEVRGVTVGQRVVVPGTPECGRCYYCAIGEPWQCGELFDLGGVYPDVARGDDGAAISCAGCVGGYAEYMSASGNQVFPIESDLSSEVLSMLGCGITTGVGSVANVAEVAPGESVAIVGAGHVGLWMLQAARLAGAGTIVVVEPHAGRRAIAASLGADHLVDPDDTDAVEAVRDLTGGRGADVVLEAAGPTAAQRIAVRAARRGGRTVLTGFEVGTAELGLPQVETALQSRRILSSQNGQVHMRSDLQRYTGMLERGLLDPDPILTRTYALDELDLARDRSGSLDDVCGIIAFDY</sequence>
<dbReference type="SMART" id="SM00829">
    <property type="entry name" value="PKS_ER"/>
    <property type="match status" value="1"/>
</dbReference>
<dbReference type="SUPFAM" id="SSF51735">
    <property type="entry name" value="NAD(P)-binding Rossmann-fold domains"/>
    <property type="match status" value="1"/>
</dbReference>
<evidence type="ECO:0000313" key="7">
    <source>
        <dbReference type="Proteomes" id="UP001144396"/>
    </source>
</evidence>
<keyword evidence="3" id="KW-0862">Zinc</keyword>
<evidence type="ECO:0000256" key="4">
    <source>
        <dbReference type="ARBA" id="ARBA00023002"/>
    </source>
</evidence>
<dbReference type="Pfam" id="PF08240">
    <property type="entry name" value="ADH_N"/>
    <property type="match status" value="1"/>
</dbReference>
<name>A0A9W6CVM8_9MICO</name>
<proteinExistence type="predicted"/>
<dbReference type="AlphaFoldDB" id="A0A9W6CVM8"/>
<dbReference type="EMBL" id="BSDP01000001">
    <property type="protein sequence ID" value="GLI26525.1"/>
    <property type="molecule type" value="Genomic_DNA"/>
</dbReference>
<dbReference type="InterPro" id="IPR013154">
    <property type="entry name" value="ADH-like_N"/>
</dbReference>
<dbReference type="SUPFAM" id="SSF50129">
    <property type="entry name" value="GroES-like"/>
    <property type="match status" value="1"/>
</dbReference>
<accession>A0A9W6CVM8</accession>
<dbReference type="InterPro" id="IPR050129">
    <property type="entry name" value="Zn_alcohol_dh"/>
</dbReference>
<evidence type="ECO:0000256" key="2">
    <source>
        <dbReference type="ARBA" id="ARBA00022723"/>
    </source>
</evidence>
<dbReference type="GO" id="GO:0046872">
    <property type="term" value="F:metal ion binding"/>
    <property type="evidence" value="ECO:0007669"/>
    <property type="project" value="UniProtKB-KW"/>
</dbReference>
<gene>
    <name evidence="6" type="ORF">ARHIZOSPH14_07670</name>
</gene>
<dbReference type="GO" id="GO:0016491">
    <property type="term" value="F:oxidoreductase activity"/>
    <property type="evidence" value="ECO:0007669"/>
    <property type="project" value="UniProtKB-KW"/>
</dbReference>
<comment type="cofactor">
    <cofactor evidence="1">
        <name>Zn(2+)</name>
        <dbReference type="ChEBI" id="CHEBI:29105"/>
    </cofactor>
</comment>
<feature type="domain" description="Enoyl reductase (ER)" evidence="5">
    <location>
        <begin position="22"/>
        <end position="359"/>
    </location>
</feature>
<keyword evidence="7" id="KW-1185">Reference proteome</keyword>
<dbReference type="InterPro" id="IPR036291">
    <property type="entry name" value="NAD(P)-bd_dom_sf"/>
</dbReference>
<keyword evidence="2" id="KW-0479">Metal-binding</keyword>
<dbReference type="Gene3D" id="3.40.50.720">
    <property type="entry name" value="NAD(P)-binding Rossmann-like Domain"/>
    <property type="match status" value="1"/>
</dbReference>
<dbReference type="Pfam" id="PF00107">
    <property type="entry name" value="ADH_zinc_N"/>
    <property type="match status" value="1"/>
</dbReference>
<dbReference type="Proteomes" id="UP001144396">
    <property type="component" value="Unassembled WGS sequence"/>
</dbReference>
<organism evidence="6 7">
    <name type="scientific">Agromyces rhizosphaerae</name>
    <dbReference type="NCBI Taxonomy" id="88374"/>
    <lineage>
        <taxon>Bacteria</taxon>
        <taxon>Bacillati</taxon>
        <taxon>Actinomycetota</taxon>
        <taxon>Actinomycetes</taxon>
        <taxon>Micrococcales</taxon>
        <taxon>Microbacteriaceae</taxon>
        <taxon>Agromyces</taxon>
    </lineage>
</organism>
<dbReference type="InterPro" id="IPR013149">
    <property type="entry name" value="ADH-like_C"/>
</dbReference>
<dbReference type="InterPro" id="IPR011032">
    <property type="entry name" value="GroES-like_sf"/>
</dbReference>
<dbReference type="PANTHER" id="PTHR43401">
    <property type="entry name" value="L-THREONINE 3-DEHYDROGENASE"/>
    <property type="match status" value="1"/>
</dbReference>
<evidence type="ECO:0000313" key="6">
    <source>
        <dbReference type="EMBL" id="GLI26525.1"/>
    </source>
</evidence>
<dbReference type="PANTHER" id="PTHR43401:SF2">
    <property type="entry name" value="L-THREONINE 3-DEHYDROGENASE"/>
    <property type="match status" value="1"/>
</dbReference>
<reference evidence="6" key="1">
    <citation type="submission" date="2022-12" db="EMBL/GenBank/DDBJ databases">
        <title>Reference genome sequencing for broad-spectrum identification of bacterial and archaeal isolates by mass spectrometry.</title>
        <authorList>
            <person name="Sekiguchi Y."/>
            <person name="Tourlousse D.M."/>
        </authorList>
    </citation>
    <scope>NUCLEOTIDE SEQUENCE</scope>
    <source>
        <strain evidence="6">14</strain>
    </source>
</reference>
<keyword evidence="4" id="KW-0560">Oxidoreductase</keyword>
<dbReference type="Gene3D" id="3.90.180.10">
    <property type="entry name" value="Medium-chain alcohol dehydrogenases, catalytic domain"/>
    <property type="match status" value="1"/>
</dbReference>
<protein>
    <submittedName>
        <fullName evidence="6">Alcohol dehydrogenase</fullName>
    </submittedName>
</protein>
<evidence type="ECO:0000256" key="3">
    <source>
        <dbReference type="ARBA" id="ARBA00022833"/>
    </source>
</evidence>
<evidence type="ECO:0000256" key="1">
    <source>
        <dbReference type="ARBA" id="ARBA00001947"/>
    </source>
</evidence>